<keyword evidence="5 6" id="KW-0472">Membrane</keyword>
<comment type="subcellular location">
    <subcellularLocation>
        <location evidence="1">Membrane</location>
        <topology evidence="1">Multi-pass membrane protein</topology>
    </subcellularLocation>
</comment>
<dbReference type="EMBL" id="HM222967">
    <property type="protein sequence ID" value="ADJ66502.2"/>
    <property type="molecule type" value="Genomic_DNA"/>
</dbReference>
<evidence type="ECO:0000256" key="1">
    <source>
        <dbReference type="ARBA" id="ARBA00004141"/>
    </source>
</evidence>
<evidence type="ECO:0000256" key="3">
    <source>
        <dbReference type="ARBA" id="ARBA00022692"/>
    </source>
</evidence>
<dbReference type="Pfam" id="PF00902">
    <property type="entry name" value="TatC"/>
    <property type="match status" value="1"/>
</dbReference>
<dbReference type="RefSeq" id="YP_003795260.2">
    <property type="nucleotide sequence ID" value="NC_014340.2"/>
</dbReference>
<feature type="transmembrane region" description="Helical" evidence="6">
    <location>
        <begin position="198"/>
        <end position="216"/>
    </location>
</feature>
<evidence type="ECO:0000256" key="5">
    <source>
        <dbReference type="ARBA" id="ARBA00023136"/>
    </source>
</evidence>
<feature type="transmembrane region" description="Helical" evidence="6">
    <location>
        <begin position="114"/>
        <end position="136"/>
    </location>
</feature>
<evidence type="ECO:0000256" key="4">
    <source>
        <dbReference type="ARBA" id="ARBA00022989"/>
    </source>
</evidence>
<dbReference type="GeneID" id="9480886"/>
<dbReference type="AlphaFoldDB" id="D9IXH4"/>
<reference evidence="7" key="2">
    <citation type="submission" date="2013-03" db="EMBL/GenBank/DDBJ databases">
        <title>Split photosystem protein, linear topology, and growth of structural complexity in the recombination-driven plastid genome of Chromera velia.</title>
        <authorList>
            <person name="Janouskovec J."/>
            <person name="Sobotka R."/>
            <person name="Lai D.-H."/>
            <person name="Flegontov P."/>
            <person name="Konik P."/>
            <person name="Komenda J."/>
            <person name="Ali S."/>
            <person name="Prasil O."/>
            <person name="Pain A."/>
            <person name="Obornik M."/>
            <person name="Lukes J."/>
            <person name="Keeling P.J."/>
        </authorList>
    </citation>
    <scope>NUCLEOTIDE SEQUENCE</scope>
    <source>
        <strain evidence="7">CCMP2878</strain>
    </source>
</reference>
<dbReference type="GO" id="GO:0033281">
    <property type="term" value="C:TAT protein transport complex"/>
    <property type="evidence" value="ECO:0007669"/>
    <property type="project" value="TreeGrafter"/>
</dbReference>
<feature type="transmembrane region" description="Helical" evidence="6">
    <location>
        <begin position="162"/>
        <end position="186"/>
    </location>
</feature>
<organism evidence="7">
    <name type="scientific">Chromera velia</name>
    <dbReference type="NCBI Taxonomy" id="505693"/>
    <lineage>
        <taxon>Eukaryota</taxon>
        <taxon>Sar</taxon>
        <taxon>Alveolata</taxon>
        <taxon>Colpodellida</taxon>
        <taxon>Chromeraceae</taxon>
        <taxon>Chromera</taxon>
    </lineage>
</organism>
<feature type="transmembrane region" description="Helical" evidence="6">
    <location>
        <begin position="70"/>
        <end position="94"/>
    </location>
</feature>
<gene>
    <name evidence="7" type="primary">tatC</name>
</gene>
<sequence>MDIEDPVQTFGEYEFDLDEVVYRLQHLLFLSVQILCLSFIVSPIVSDVVFETWYFKEVSFMGQSVNTIFFFNFFVSFLLSVVILSSYIVFQIFLWLDTAFLEDERLLYRFLNGFWLFFFLLALGAAIFLIFPLYWITVLQGIKFLNIQNFQSIVDLSQFTDLLAFLVFSTWVWSLTPILQIVILYLNLITVENLISNWKYVIIFSMLGCGILTASADPLPQLLLALVINLFFIFSLILYKSLFHNMCVLFDEKSLTTEDDDDLFLMFLWE</sequence>
<comment type="similarity">
    <text evidence="2">Belongs to the TatC family.</text>
</comment>
<feature type="transmembrane region" description="Helical" evidence="6">
    <location>
        <begin position="222"/>
        <end position="239"/>
    </location>
</feature>
<dbReference type="GO" id="GO:0009977">
    <property type="term" value="F:proton motive force dependent protein transmembrane transporter activity"/>
    <property type="evidence" value="ECO:0007669"/>
    <property type="project" value="TreeGrafter"/>
</dbReference>
<dbReference type="GO" id="GO:0043953">
    <property type="term" value="P:protein transport by the Tat complex"/>
    <property type="evidence" value="ECO:0007669"/>
    <property type="project" value="TreeGrafter"/>
</dbReference>
<accession>D9IXH4</accession>
<evidence type="ECO:0000256" key="6">
    <source>
        <dbReference type="SAM" id="Phobius"/>
    </source>
</evidence>
<feature type="transmembrane region" description="Helical" evidence="6">
    <location>
        <begin position="27"/>
        <end position="50"/>
    </location>
</feature>
<geneLocation type="chloroplast" evidence="7"/>
<dbReference type="GO" id="GO:0065002">
    <property type="term" value="P:intracellular protein transmembrane transport"/>
    <property type="evidence" value="ECO:0007669"/>
    <property type="project" value="TreeGrafter"/>
</dbReference>
<reference evidence="7" key="1">
    <citation type="journal article" date="2010" name="Proc. Natl. Acad. Sci. U.S.A.">
        <title>A common red algal origin of the apicomplexan, dinoflagellate, and heterokont plastids.</title>
        <authorList>
            <person name="Janouskovec J."/>
            <person name="Horak A."/>
            <person name="Obornik M."/>
            <person name="Lukes J."/>
            <person name="Keeling P.J."/>
        </authorList>
    </citation>
    <scope>NUCLEOTIDE SEQUENCE</scope>
    <source>
        <strain evidence="7">CCMP2878</strain>
    </source>
</reference>
<keyword evidence="3 6" id="KW-0812">Transmembrane</keyword>
<proteinExistence type="inferred from homology"/>
<evidence type="ECO:0000256" key="2">
    <source>
        <dbReference type="ARBA" id="ARBA00008882"/>
    </source>
</evidence>
<keyword evidence="4 6" id="KW-1133">Transmembrane helix</keyword>
<evidence type="ECO:0000313" key="7">
    <source>
        <dbReference type="EMBL" id="ADJ66502.2"/>
    </source>
</evidence>
<keyword evidence="7" id="KW-0934">Plastid</keyword>
<dbReference type="PANTHER" id="PTHR30371">
    <property type="entry name" value="SEC-INDEPENDENT PROTEIN TRANSLOCASE PROTEIN TATC"/>
    <property type="match status" value="1"/>
</dbReference>
<name>D9IXH4_9ALVE</name>
<dbReference type="InterPro" id="IPR002033">
    <property type="entry name" value="TatC"/>
</dbReference>
<protein>
    <submittedName>
        <fullName evidence="7">Sec-independent protein translocase TatC</fullName>
    </submittedName>
</protein>
<dbReference type="PANTHER" id="PTHR30371:SF0">
    <property type="entry name" value="SEC-INDEPENDENT PROTEIN TRANSLOCASE PROTEIN TATC, CHLOROPLASTIC-RELATED"/>
    <property type="match status" value="1"/>
</dbReference>
<keyword evidence="7" id="KW-0150">Chloroplast</keyword>